<dbReference type="InterPro" id="IPR002575">
    <property type="entry name" value="Aminoglycoside_PTrfase"/>
</dbReference>
<organism evidence="2 3">
    <name type="scientific">Reyranella humidisoli</name>
    <dbReference type="NCBI Taxonomy" id="2849149"/>
    <lineage>
        <taxon>Bacteria</taxon>
        <taxon>Pseudomonadati</taxon>
        <taxon>Pseudomonadota</taxon>
        <taxon>Alphaproteobacteria</taxon>
        <taxon>Hyphomicrobiales</taxon>
        <taxon>Reyranellaceae</taxon>
        <taxon>Reyranella</taxon>
    </lineage>
</organism>
<protein>
    <submittedName>
        <fullName evidence="2">Aminoglycoside phosphotransferase family protein</fullName>
    </submittedName>
</protein>
<feature type="domain" description="Aminoglycoside phosphotransferase" evidence="1">
    <location>
        <begin position="41"/>
        <end position="229"/>
    </location>
</feature>
<dbReference type="Proteomes" id="UP000727907">
    <property type="component" value="Unassembled WGS sequence"/>
</dbReference>
<keyword evidence="3" id="KW-1185">Reference proteome</keyword>
<dbReference type="Pfam" id="PF01636">
    <property type="entry name" value="APH"/>
    <property type="match status" value="1"/>
</dbReference>
<proteinExistence type="predicted"/>
<name>A0ABS6ID61_9HYPH</name>
<sequence>MADFLAALREGEALPATGTAHGHVRLKDGRLARIAYAYEDDPTAAGRLHLQAEAFRHLAPAGRTPRLHEVIEPRPGLPGGALIVDFIEGRAPRLPDELDAMADTLARLHSLPLPASDSPIPRQDKPFRATLDVVEQGARRFLDKAVRDDGARAEIVEELALMRDMAGTLGGRSQPLSIALADTHPGNFIVDRAGIAWFVDLEKVHVGSSAIDLAHATLPTSTVWHPDVGKILARAEVEGFYESYLARIGKTRAAELQPWLQPMRRLTWLRTIMFMARWKVQTEAPRDPSDPSQWSDAGLEPAMKVHLRVRIDQCFDRGSIRALRAEWL</sequence>
<dbReference type="RefSeq" id="WP_216956433.1">
    <property type="nucleotide sequence ID" value="NZ_JAHOPB010000001.1"/>
</dbReference>
<dbReference type="EMBL" id="JAHOPB010000001">
    <property type="protein sequence ID" value="MBU8872425.1"/>
    <property type="molecule type" value="Genomic_DNA"/>
</dbReference>
<evidence type="ECO:0000259" key="1">
    <source>
        <dbReference type="Pfam" id="PF01636"/>
    </source>
</evidence>
<gene>
    <name evidence="2" type="ORF">KQ910_01560</name>
</gene>
<comment type="caution">
    <text evidence="2">The sequence shown here is derived from an EMBL/GenBank/DDBJ whole genome shotgun (WGS) entry which is preliminary data.</text>
</comment>
<reference evidence="2 3" key="1">
    <citation type="submission" date="2021-06" db="EMBL/GenBank/DDBJ databases">
        <authorList>
            <person name="Lee D.H."/>
        </authorList>
    </citation>
    <scope>NUCLEOTIDE SEQUENCE [LARGE SCALE GENOMIC DNA]</scope>
    <source>
        <strain evidence="2 3">MMS21-HV4-11</strain>
    </source>
</reference>
<evidence type="ECO:0000313" key="2">
    <source>
        <dbReference type="EMBL" id="MBU8872425.1"/>
    </source>
</evidence>
<accession>A0ABS6ID61</accession>
<evidence type="ECO:0000313" key="3">
    <source>
        <dbReference type="Proteomes" id="UP000727907"/>
    </source>
</evidence>